<feature type="domain" description="Peptidase C1A papain C-terminal" evidence="7">
    <location>
        <begin position="110"/>
        <end position="324"/>
    </location>
</feature>
<dbReference type="Pfam" id="PF00112">
    <property type="entry name" value="Peptidase_C1"/>
    <property type="match status" value="1"/>
</dbReference>
<dbReference type="PROSITE" id="PS00639">
    <property type="entry name" value="THIOL_PROTEASE_HIS"/>
    <property type="match status" value="1"/>
</dbReference>
<evidence type="ECO:0000256" key="4">
    <source>
        <dbReference type="ARBA" id="ARBA00022807"/>
    </source>
</evidence>
<dbReference type="InterPro" id="IPR038765">
    <property type="entry name" value="Papain-like_cys_pep_sf"/>
</dbReference>
<dbReference type="InterPro" id="IPR000668">
    <property type="entry name" value="Peptidase_C1A_C"/>
</dbReference>
<dbReference type="Pfam" id="PF08246">
    <property type="entry name" value="Inhibitor_I29"/>
    <property type="match status" value="1"/>
</dbReference>
<comment type="similarity">
    <text evidence="1">Belongs to the peptidase C1 family.</text>
</comment>
<evidence type="ECO:0000256" key="6">
    <source>
        <dbReference type="ARBA" id="ARBA00023157"/>
    </source>
</evidence>
<dbReference type="SUPFAM" id="SSF54001">
    <property type="entry name" value="Cysteine proteinases"/>
    <property type="match status" value="1"/>
</dbReference>
<dbReference type="InterPro" id="IPR013201">
    <property type="entry name" value="Prot_inhib_I29"/>
</dbReference>
<dbReference type="GO" id="GO:0006508">
    <property type="term" value="P:proteolysis"/>
    <property type="evidence" value="ECO:0007669"/>
    <property type="project" value="UniProtKB-KW"/>
</dbReference>
<reference evidence="8" key="4">
    <citation type="submission" date="2025-09" db="UniProtKB">
        <authorList>
            <consortium name="Ensembl"/>
        </authorList>
    </citation>
    <scope>IDENTIFICATION</scope>
    <source>
        <strain evidence="8">HSOK</strain>
    </source>
</reference>
<dbReference type="PROSITE" id="PS00139">
    <property type="entry name" value="THIOL_PROTEASE_CYS"/>
    <property type="match status" value="1"/>
</dbReference>
<dbReference type="AlphaFoldDB" id="A0A3P9J809"/>
<keyword evidence="4" id="KW-0788">Thiol protease</keyword>
<evidence type="ECO:0000256" key="1">
    <source>
        <dbReference type="ARBA" id="ARBA00008455"/>
    </source>
</evidence>
<keyword evidence="3" id="KW-0378">Hydrolase</keyword>
<keyword evidence="5" id="KW-0865">Zymogen</keyword>
<protein>
    <recommendedName>
        <fullName evidence="7">Peptidase C1A papain C-terminal domain-containing protein</fullName>
    </recommendedName>
</protein>
<name>A0A3P9J809_ORYLA</name>
<reference evidence="8" key="3">
    <citation type="submission" date="2025-08" db="UniProtKB">
        <authorList>
            <consortium name="Ensembl"/>
        </authorList>
    </citation>
    <scope>IDENTIFICATION</scope>
    <source>
        <strain evidence="8">HSOK</strain>
    </source>
</reference>
<dbReference type="Ensembl" id="ENSORLT00015016753.1">
    <property type="protein sequence ID" value="ENSORLP00015028422.1"/>
    <property type="gene ID" value="ENSORLG00015011099.1"/>
</dbReference>
<dbReference type="InterPro" id="IPR025661">
    <property type="entry name" value="Pept_asp_AS"/>
</dbReference>
<accession>A0A3P9J809</accession>
<reference key="1">
    <citation type="journal article" date="2007" name="Nature">
        <title>The medaka draft genome and insights into vertebrate genome evolution.</title>
        <authorList>
            <person name="Kasahara M."/>
            <person name="Naruse K."/>
            <person name="Sasaki S."/>
            <person name="Nakatani Y."/>
            <person name="Qu W."/>
            <person name="Ahsan B."/>
            <person name="Yamada T."/>
            <person name="Nagayasu Y."/>
            <person name="Doi K."/>
            <person name="Kasai Y."/>
            <person name="Jindo T."/>
            <person name="Kobayashi D."/>
            <person name="Shimada A."/>
            <person name="Toyoda A."/>
            <person name="Kuroki Y."/>
            <person name="Fujiyama A."/>
            <person name="Sasaki T."/>
            <person name="Shimizu A."/>
            <person name="Asakawa S."/>
            <person name="Shimizu N."/>
            <person name="Hashimoto S."/>
            <person name="Yang J."/>
            <person name="Lee Y."/>
            <person name="Matsushima K."/>
            <person name="Sugano S."/>
            <person name="Sakaizumi M."/>
            <person name="Narita T."/>
            <person name="Ohishi K."/>
            <person name="Haga S."/>
            <person name="Ohta F."/>
            <person name="Nomoto H."/>
            <person name="Nogata K."/>
            <person name="Morishita T."/>
            <person name="Endo T."/>
            <person name="Shin-I T."/>
            <person name="Takeda H."/>
            <person name="Morishita S."/>
            <person name="Kohara Y."/>
        </authorList>
    </citation>
    <scope>NUCLEOTIDE SEQUENCE [LARGE SCALE GENOMIC DNA]</scope>
    <source>
        <strain>Hd-rR</strain>
    </source>
</reference>
<dbReference type="InterPro" id="IPR013128">
    <property type="entry name" value="Peptidase_C1A"/>
</dbReference>
<dbReference type="InterPro" id="IPR039417">
    <property type="entry name" value="Peptidase_C1A_papain-like"/>
</dbReference>
<evidence type="ECO:0000256" key="5">
    <source>
        <dbReference type="ARBA" id="ARBA00023145"/>
    </source>
</evidence>
<dbReference type="InterPro" id="IPR025660">
    <property type="entry name" value="Pept_his_AS"/>
</dbReference>
<keyword evidence="6" id="KW-1015">Disulfide bond</keyword>
<proteinExistence type="inferred from homology"/>
<evidence type="ECO:0000256" key="2">
    <source>
        <dbReference type="ARBA" id="ARBA00022670"/>
    </source>
</evidence>
<dbReference type="PANTHER" id="PTHR12411">
    <property type="entry name" value="CYSTEINE PROTEASE FAMILY C1-RELATED"/>
    <property type="match status" value="1"/>
</dbReference>
<sequence length="325" mass="35939">MLHVQCAVLQVEESGRRRIWEENLEMISVHNLEVSLGLHSYELAMNHLGDLVSEGKCNRVKMSCFKLKLMHQVAISLQTVEELIASLTGTVAPVGLERIHYDLVKMNTSVPESVDWREGGLVTSVKTQGRCGSCWAFSAVGALEGQLKKTTGILTSLSPQNLVDCSTKYGNYGCKGGFMSNAFQYVIKNQGISSDAAYPYIGKRDKCKYDSKHRAANCTGYNFLPKGDEFALKVGVATIGPISVAIDASRPKFLFYRHGVYKDHSCSHNVNHGVLVVGYGTENGEDYWLVKNSWGERYGDGGYIKMARNRHNQCGVALYACFPVM</sequence>
<reference evidence="8 9" key="2">
    <citation type="submission" date="2017-04" db="EMBL/GenBank/DDBJ databases">
        <title>CpG methylation of centromeres and impact of large insertions on vertebrate speciation.</title>
        <authorList>
            <person name="Ichikawa K."/>
            <person name="Yoshimura J."/>
            <person name="Morishita S."/>
        </authorList>
    </citation>
    <scope>NUCLEOTIDE SEQUENCE</scope>
    <source>
        <strain evidence="8 9">HSOK</strain>
    </source>
</reference>
<evidence type="ECO:0000313" key="9">
    <source>
        <dbReference type="Proteomes" id="UP000265200"/>
    </source>
</evidence>
<keyword evidence="2" id="KW-0645">Protease</keyword>
<dbReference type="Proteomes" id="UP000265200">
    <property type="component" value="Chromosome 11"/>
</dbReference>
<dbReference type="FunFam" id="3.90.70.10:FF:000006">
    <property type="entry name" value="Cathepsin S"/>
    <property type="match status" value="1"/>
</dbReference>
<evidence type="ECO:0000313" key="8">
    <source>
        <dbReference type="Ensembl" id="ENSORLP00015028422.1"/>
    </source>
</evidence>
<dbReference type="GO" id="GO:0008234">
    <property type="term" value="F:cysteine-type peptidase activity"/>
    <property type="evidence" value="ECO:0007669"/>
    <property type="project" value="UniProtKB-KW"/>
</dbReference>
<dbReference type="PRINTS" id="PR00705">
    <property type="entry name" value="PAPAIN"/>
</dbReference>
<dbReference type="PROSITE" id="PS00640">
    <property type="entry name" value="THIOL_PROTEASE_ASN"/>
    <property type="match status" value="1"/>
</dbReference>
<dbReference type="CDD" id="cd02248">
    <property type="entry name" value="Peptidase_C1A"/>
    <property type="match status" value="1"/>
</dbReference>
<dbReference type="InterPro" id="IPR000169">
    <property type="entry name" value="Pept_cys_AS"/>
</dbReference>
<evidence type="ECO:0000259" key="7">
    <source>
        <dbReference type="SMART" id="SM00645"/>
    </source>
</evidence>
<dbReference type="SMART" id="SM00645">
    <property type="entry name" value="Pept_C1"/>
    <property type="match status" value="1"/>
</dbReference>
<dbReference type="Gene3D" id="3.90.70.10">
    <property type="entry name" value="Cysteine proteinases"/>
    <property type="match status" value="1"/>
</dbReference>
<evidence type="ECO:0000256" key="3">
    <source>
        <dbReference type="ARBA" id="ARBA00022801"/>
    </source>
</evidence>
<organism evidence="8 9">
    <name type="scientific">Oryzias latipes</name>
    <name type="common">Japanese rice fish</name>
    <name type="synonym">Japanese killifish</name>
    <dbReference type="NCBI Taxonomy" id="8090"/>
    <lineage>
        <taxon>Eukaryota</taxon>
        <taxon>Metazoa</taxon>
        <taxon>Chordata</taxon>
        <taxon>Craniata</taxon>
        <taxon>Vertebrata</taxon>
        <taxon>Euteleostomi</taxon>
        <taxon>Actinopterygii</taxon>
        <taxon>Neopterygii</taxon>
        <taxon>Teleostei</taxon>
        <taxon>Neoteleostei</taxon>
        <taxon>Acanthomorphata</taxon>
        <taxon>Ovalentaria</taxon>
        <taxon>Atherinomorphae</taxon>
        <taxon>Beloniformes</taxon>
        <taxon>Adrianichthyidae</taxon>
        <taxon>Oryziinae</taxon>
        <taxon>Oryzias</taxon>
    </lineage>
</organism>